<feature type="transmembrane region" description="Helical" evidence="10">
    <location>
        <begin position="477"/>
        <end position="496"/>
    </location>
</feature>
<evidence type="ECO:0000256" key="8">
    <source>
        <dbReference type="ARBA" id="ARBA00023136"/>
    </source>
</evidence>
<dbReference type="NCBIfam" id="TIGR00728">
    <property type="entry name" value="OPT_sfam"/>
    <property type="match status" value="1"/>
</dbReference>
<keyword evidence="8 10" id="KW-0472">Membrane</keyword>
<evidence type="ECO:0000256" key="9">
    <source>
        <dbReference type="SAM" id="MobiDB-lite"/>
    </source>
</evidence>
<feature type="transmembrane region" description="Helical" evidence="10">
    <location>
        <begin position="742"/>
        <end position="765"/>
    </location>
</feature>
<gene>
    <name evidence="11" type="ORF">BGHDH14_bgh01991</name>
</gene>
<feature type="transmembrane region" description="Helical" evidence="10">
    <location>
        <begin position="705"/>
        <end position="730"/>
    </location>
</feature>
<keyword evidence="6" id="KW-0653">Protein transport</keyword>
<reference evidence="11 12" key="1">
    <citation type="journal article" date="2010" name="Science">
        <title>Genome expansion and gene loss in powdery mildew fungi reveal tradeoffs in extreme parasitism.</title>
        <authorList>
            <person name="Spanu P.D."/>
            <person name="Abbott J.C."/>
            <person name="Amselem J."/>
            <person name="Burgis T.A."/>
            <person name="Soanes D.M."/>
            <person name="Stueber K."/>
            <person name="Ver Loren van Themaat E."/>
            <person name="Brown J.K.M."/>
            <person name="Butcher S.A."/>
            <person name="Gurr S.J."/>
            <person name="Lebrun M.-H."/>
            <person name="Ridout C.J."/>
            <person name="Schulze-Lefert P."/>
            <person name="Talbot N.J."/>
            <person name="Ahmadinejad N."/>
            <person name="Ametz C."/>
            <person name="Barton G.R."/>
            <person name="Benjdia M."/>
            <person name="Bidzinski P."/>
            <person name="Bindschedler L.V."/>
            <person name="Both M."/>
            <person name="Brewer M.T."/>
            <person name="Cadle-Davidson L."/>
            <person name="Cadle-Davidson M.M."/>
            <person name="Collemare J."/>
            <person name="Cramer R."/>
            <person name="Frenkel O."/>
            <person name="Godfrey D."/>
            <person name="Harriman J."/>
            <person name="Hoede C."/>
            <person name="King B.C."/>
            <person name="Klages S."/>
            <person name="Kleemann J."/>
            <person name="Knoll D."/>
            <person name="Koti P.S."/>
            <person name="Kreplak J."/>
            <person name="Lopez-Ruiz F.J."/>
            <person name="Lu X."/>
            <person name="Maekawa T."/>
            <person name="Mahanil S."/>
            <person name="Micali C."/>
            <person name="Milgroom M.G."/>
            <person name="Montana G."/>
            <person name="Noir S."/>
            <person name="O'Connell R.J."/>
            <person name="Oberhaensli S."/>
            <person name="Parlange F."/>
            <person name="Pedersen C."/>
            <person name="Quesneville H."/>
            <person name="Reinhardt R."/>
            <person name="Rott M."/>
            <person name="Sacristan S."/>
            <person name="Schmidt S.M."/>
            <person name="Schoen M."/>
            <person name="Skamnioti P."/>
            <person name="Sommer H."/>
            <person name="Stephens A."/>
            <person name="Takahara H."/>
            <person name="Thordal-Christensen H."/>
            <person name="Vigouroux M."/>
            <person name="Wessling R."/>
            <person name="Wicker T."/>
            <person name="Panstruga R."/>
        </authorList>
    </citation>
    <scope>NUCLEOTIDE SEQUENCE [LARGE SCALE GENOMIC DNA]</scope>
    <source>
        <strain evidence="11">DH14</strain>
    </source>
</reference>
<proteinExistence type="inferred from homology"/>
<feature type="compositionally biased region" description="Low complexity" evidence="9">
    <location>
        <begin position="29"/>
        <end position="38"/>
    </location>
</feature>
<evidence type="ECO:0000256" key="5">
    <source>
        <dbReference type="ARBA" id="ARBA00022856"/>
    </source>
</evidence>
<feature type="transmembrane region" description="Helical" evidence="10">
    <location>
        <begin position="89"/>
        <end position="107"/>
    </location>
</feature>
<dbReference type="AlphaFoldDB" id="N1JHA2"/>
<dbReference type="GO" id="GO:0035673">
    <property type="term" value="F:oligopeptide transmembrane transporter activity"/>
    <property type="evidence" value="ECO:0007669"/>
    <property type="project" value="InterPro"/>
</dbReference>
<keyword evidence="4 10" id="KW-0812">Transmembrane</keyword>
<dbReference type="EMBL" id="CAUH01005305">
    <property type="protein sequence ID" value="CCU81622.1"/>
    <property type="molecule type" value="Genomic_DNA"/>
</dbReference>
<feature type="transmembrane region" description="Helical" evidence="10">
    <location>
        <begin position="503"/>
        <end position="525"/>
    </location>
</feature>
<organism evidence="11 12">
    <name type="scientific">Blumeria graminis f. sp. hordei (strain DH14)</name>
    <name type="common">Barley powdery mildew</name>
    <name type="synonym">Oidium monilioides f. sp. hordei</name>
    <dbReference type="NCBI Taxonomy" id="546991"/>
    <lineage>
        <taxon>Eukaryota</taxon>
        <taxon>Fungi</taxon>
        <taxon>Dikarya</taxon>
        <taxon>Ascomycota</taxon>
        <taxon>Pezizomycotina</taxon>
        <taxon>Leotiomycetes</taxon>
        <taxon>Erysiphales</taxon>
        <taxon>Erysiphaceae</taxon>
        <taxon>Blumeria</taxon>
        <taxon>Blumeria hordei</taxon>
    </lineage>
</organism>
<evidence type="ECO:0000256" key="6">
    <source>
        <dbReference type="ARBA" id="ARBA00022927"/>
    </source>
</evidence>
<dbReference type="InterPro" id="IPR004813">
    <property type="entry name" value="OPT"/>
</dbReference>
<sequence length="790" mass="88957">MDSSSLKQRSTPRPHDASSAPTDFKSSDVKSAASSTSSIEVGDEEVGTSAPAAIADNGWPDDHPAIKDLPLAVRRVVSLEDDPTLPTLTFRYFVLTLLFVIPGAFLSQMSHYRTTSAPYSIFFVQIASDYVGMWMAKVLPAWQIRMPGTRFSFNLNPGPWGVKEHVLVTLSAASGASYNLAYAPISIAELYFNQRVHPAVAIVFMWAIVWTGYAFAAISRQFLLYDPQYPWFQALCQTALFETQKKQREKPSATSRRQIIIFWSVLAGITLWQFLPEFAFPMLGSLALLCWIAPRNPTANFIGSGFGGMGFLNLSLDWSNISGLSYSGNLFLTPFWTQVLVFLAFVINCWVLIPAAKFGNLSGSYKYGLMTNKVLTMNGTLYPLKSLLTPQATLNQTAYAEHGPLMLGAQMRWGMFFSYAAYTSAMTWMVLFGWTQIKATYIKLRERNDDVKGESMNHHYSDQLNILQRSYPEVPTWWYIVLFLFSSVPVIIILALGHLYIPIWTYFVALATGAIIVTPLGWLYAISNFQLPIGTFNELMYGLMINTINGNKNPTGATVYSSVAGDAWYRAQYMLQDQKIGHYMHIPPRATFFSQIFGCTIGIPINYAVVRWVLDSKREYLTGAKVDPSHQWTGQSLATSLSTSVQYVLVGPHKLFKEPIFKPLPYGFIVGILAPVFINILHRSFPKSPLKFNLWNTTIFFSAMSTFYGNISTGYLSGFIGSFFIMHWFFHKRYEVWARYNYILAAAFDAGFNFNMLLIFLFFGVKVISMPHWWGNSAANSERCFALKDA</sequence>
<dbReference type="InterPro" id="IPR004648">
    <property type="entry name" value="Oligpept_transpt"/>
</dbReference>
<feature type="transmembrane region" description="Helical" evidence="10">
    <location>
        <begin position="664"/>
        <end position="685"/>
    </location>
</feature>
<comment type="subcellular location">
    <subcellularLocation>
        <location evidence="1">Membrane</location>
        <topology evidence="1">Multi-pass membrane protein</topology>
    </subcellularLocation>
</comment>
<evidence type="ECO:0000256" key="10">
    <source>
        <dbReference type="SAM" id="Phobius"/>
    </source>
</evidence>
<comment type="similarity">
    <text evidence="2">Belongs to the oligopeptide OPT transporter family.</text>
</comment>
<feature type="transmembrane region" description="Helical" evidence="10">
    <location>
        <begin position="592"/>
        <end position="614"/>
    </location>
</feature>
<feature type="compositionally biased region" description="Polar residues" evidence="9">
    <location>
        <begin position="1"/>
        <end position="11"/>
    </location>
</feature>
<dbReference type="OrthoDB" id="9986677at2759"/>
<dbReference type="eggNOG" id="KOG2262">
    <property type="taxonomic scope" value="Eukaryota"/>
</dbReference>
<dbReference type="Proteomes" id="UP000015441">
    <property type="component" value="Unassembled WGS sequence"/>
</dbReference>
<keyword evidence="5" id="KW-0571">Peptide transport</keyword>
<feature type="transmembrane region" description="Helical" evidence="10">
    <location>
        <begin position="416"/>
        <end position="437"/>
    </location>
</feature>
<evidence type="ECO:0000256" key="7">
    <source>
        <dbReference type="ARBA" id="ARBA00022989"/>
    </source>
</evidence>
<dbReference type="GO" id="GO:0015031">
    <property type="term" value="P:protein transport"/>
    <property type="evidence" value="ECO:0007669"/>
    <property type="project" value="UniProtKB-KW"/>
</dbReference>
<accession>N1JHA2</accession>
<name>N1JHA2_BLUG1</name>
<evidence type="ECO:0000256" key="4">
    <source>
        <dbReference type="ARBA" id="ARBA00022692"/>
    </source>
</evidence>
<evidence type="ECO:0000313" key="12">
    <source>
        <dbReference type="Proteomes" id="UP000015441"/>
    </source>
</evidence>
<protein>
    <submittedName>
        <fullName evidence="11">Oligopeptide transporter</fullName>
    </submittedName>
</protein>
<dbReference type="Pfam" id="PF03169">
    <property type="entry name" value="OPT"/>
    <property type="match status" value="1"/>
</dbReference>
<dbReference type="PANTHER" id="PTHR22601">
    <property type="entry name" value="ISP4 LIKE PROTEIN"/>
    <property type="match status" value="1"/>
</dbReference>
<feature type="region of interest" description="Disordered" evidence="9">
    <location>
        <begin position="1"/>
        <end position="61"/>
    </location>
</feature>
<feature type="transmembrane region" description="Helical" evidence="10">
    <location>
        <begin position="199"/>
        <end position="218"/>
    </location>
</feature>
<evidence type="ECO:0000256" key="2">
    <source>
        <dbReference type="ARBA" id="ARBA00008807"/>
    </source>
</evidence>
<evidence type="ECO:0000313" key="11">
    <source>
        <dbReference type="EMBL" id="CCU81622.1"/>
    </source>
</evidence>
<keyword evidence="12" id="KW-1185">Reference proteome</keyword>
<comment type="caution">
    <text evidence="11">The sequence shown here is derived from an EMBL/GenBank/DDBJ whole genome shotgun (WGS) entry which is preliminary data.</text>
</comment>
<dbReference type="InParanoid" id="N1JHA2"/>
<feature type="transmembrane region" description="Helical" evidence="10">
    <location>
        <begin position="335"/>
        <end position="356"/>
    </location>
</feature>
<keyword evidence="7 10" id="KW-1133">Transmembrane helix</keyword>
<evidence type="ECO:0000256" key="3">
    <source>
        <dbReference type="ARBA" id="ARBA00022448"/>
    </source>
</evidence>
<evidence type="ECO:0000256" key="1">
    <source>
        <dbReference type="ARBA" id="ARBA00004141"/>
    </source>
</evidence>
<dbReference type="HOGENOM" id="CLU_004965_3_2_1"/>
<keyword evidence="3" id="KW-0813">Transport</keyword>
<dbReference type="GO" id="GO:0016020">
    <property type="term" value="C:membrane"/>
    <property type="evidence" value="ECO:0007669"/>
    <property type="project" value="UniProtKB-SubCell"/>
</dbReference>